<evidence type="ECO:0000313" key="2">
    <source>
        <dbReference type="Proteomes" id="UP001055811"/>
    </source>
</evidence>
<keyword evidence="2" id="KW-1185">Reference proteome</keyword>
<dbReference type="Proteomes" id="UP001055811">
    <property type="component" value="Linkage Group LG06"/>
</dbReference>
<organism evidence="1 2">
    <name type="scientific">Cichorium intybus</name>
    <name type="common">Chicory</name>
    <dbReference type="NCBI Taxonomy" id="13427"/>
    <lineage>
        <taxon>Eukaryota</taxon>
        <taxon>Viridiplantae</taxon>
        <taxon>Streptophyta</taxon>
        <taxon>Embryophyta</taxon>
        <taxon>Tracheophyta</taxon>
        <taxon>Spermatophyta</taxon>
        <taxon>Magnoliopsida</taxon>
        <taxon>eudicotyledons</taxon>
        <taxon>Gunneridae</taxon>
        <taxon>Pentapetalae</taxon>
        <taxon>asterids</taxon>
        <taxon>campanulids</taxon>
        <taxon>Asterales</taxon>
        <taxon>Asteraceae</taxon>
        <taxon>Cichorioideae</taxon>
        <taxon>Cichorieae</taxon>
        <taxon>Cichoriinae</taxon>
        <taxon>Cichorium</taxon>
    </lineage>
</organism>
<accession>A0ACB9BLA9</accession>
<reference evidence="1 2" key="2">
    <citation type="journal article" date="2022" name="Mol. Ecol. Resour.">
        <title>The genomes of chicory, endive, great burdock and yacon provide insights into Asteraceae paleo-polyploidization history and plant inulin production.</title>
        <authorList>
            <person name="Fan W."/>
            <person name="Wang S."/>
            <person name="Wang H."/>
            <person name="Wang A."/>
            <person name="Jiang F."/>
            <person name="Liu H."/>
            <person name="Zhao H."/>
            <person name="Xu D."/>
            <person name="Zhang Y."/>
        </authorList>
    </citation>
    <scope>NUCLEOTIDE SEQUENCE [LARGE SCALE GENOMIC DNA]</scope>
    <source>
        <strain evidence="2">cv. Punajuju</strain>
        <tissue evidence="1">Leaves</tissue>
    </source>
</reference>
<protein>
    <submittedName>
        <fullName evidence="1">Uncharacterized protein</fullName>
    </submittedName>
</protein>
<evidence type="ECO:0000313" key="1">
    <source>
        <dbReference type="EMBL" id="KAI3722810.1"/>
    </source>
</evidence>
<reference evidence="2" key="1">
    <citation type="journal article" date="2022" name="Mol. Ecol. Resour.">
        <title>The genomes of chicory, endive, great burdock and yacon provide insights into Asteraceae palaeo-polyploidization history and plant inulin production.</title>
        <authorList>
            <person name="Fan W."/>
            <person name="Wang S."/>
            <person name="Wang H."/>
            <person name="Wang A."/>
            <person name="Jiang F."/>
            <person name="Liu H."/>
            <person name="Zhao H."/>
            <person name="Xu D."/>
            <person name="Zhang Y."/>
        </authorList>
    </citation>
    <scope>NUCLEOTIDE SEQUENCE [LARGE SCALE GENOMIC DNA]</scope>
    <source>
        <strain evidence="2">cv. Punajuju</strain>
    </source>
</reference>
<gene>
    <name evidence="1" type="ORF">L2E82_33913</name>
</gene>
<proteinExistence type="predicted"/>
<comment type="caution">
    <text evidence="1">The sequence shown here is derived from an EMBL/GenBank/DDBJ whole genome shotgun (WGS) entry which is preliminary data.</text>
</comment>
<name>A0ACB9BLA9_CICIN</name>
<sequence length="110" mass="12324">MLSYKVNLSNMADVFQKNEHLEGVLGNDVGLSSLAFDFVHYNPSDLSSGVESMICKLNPTVQQPIIGDSFLTDLTSTGDEFVTPSGNLDSKKKKYLLFLLQELDLWFKHH</sequence>
<dbReference type="EMBL" id="CM042014">
    <property type="protein sequence ID" value="KAI3722810.1"/>
    <property type="molecule type" value="Genomic_DNA"/>
</dbReference>